<name>A0AAW7SW86_BURVI</name>
<sequence>MKLGLGWLVFCLPVLGFANPVCTEIPEGARLQPYVIEDVEYKPPGYPRAIYAVTDGEVLWVRFDTPPPWPRPYTPGPKDGADLILNWHASKDCLMVMKEGHYANGKRDAFTTFPDEVYLAQDGRRTRLATTPFEMPTPNWATPTKSK</sequence>
<keyword evidence="1" id="KW-0732">Signal</keyword>
<dbReference type="RefSeq" id="WP_143331194.1">
    <property type="nucleotide sequence ID" value="NZ_CADESV010000013.1"/>
</dbReference>
<evidence type="ECO:0000313" key="2">
    <source>
        <dbReference type="EMBL" id="MDN7795251.1"/>
    </source>
</evidence>
<organism evidence="2 3">
    <name type="scientific">Burkholderia vietnamiensis</name>
    <dbReference type="NCBI Taxonomy" id="60552"/>
    <lineage>
        <taxon>Bacteria</taxon>
        <taxon>Pseudomonadati</taxon>
        <taxon>Pseudomonadota</taxon>
        <taxon>Betaproteobacteria</taxon>
        <taxon>Burkholderiales</taxon>
        <taxon>Burkholderiaceae</taxon>
        <taxon>Burkholderia</taxon>
        <taxon>Burkholderia cepacia complex</taxon>
    </lineage>
</organism>
<protein>
    <recommendedName>
        <fullName evidence="4">Lipoprotein</fullName>
    </recommendedName>
</protein>
<accession>A0AAW7SW86</accession>
<evidence type="ECO:0000256" key="1">
    <source>
        <dbReference type="SAM" id="SignalP"/>
    </source>
</evidence>
<evidence type="ECO:0000313" key="3">
    <source>
        <dbReference type="Proteomes" id="UP001171620"/>
    </source>
</evidence>
<feature type="chain" id="PRO_5043835356" description="Lipoprotein" evidence="1">
    <location>
        <begin position="19"/>
        <end position="147"/>
    </location>
</feature>
<reference evidence="2" key="1">
    <citation type="submission" date="2023-07" db="EMBL/GenBank/DDBJ databases">
        <title>A collection of bacterial strains from the Burkholderia cepacia Research Laboratory and Repository.</title>
        <authorList>
            <person name="Lipuma J."/>
            <person name="Spilker T."/>
            <person name="Caverly L."/>
        </authorList>
    </citation>
    <scope>NUCLEOTIDE SEQUENCE</scope>
    <source>
        <strain evidence="2">AU44268</strain>
    </source>
</reference>
<gene>
    <name evidence="2" type="ORF">QZM33_09880</name>
</gene>
<dbReference type="EMBL" id="JAUJRV010000005">
    <property type="protein sequence ID" value="MDN7795251.1"/>
    <property type="molecule type" value="Genomic_DNA"/>
</dbReference>
<evidence type="ECO:0008006" key="4">
    <source>
        <dbReference type="Google" id="ProtNLM"/>
    </source>
</evidence>
<dbReference type="Proteomes" id="UP001171620">
    <property type="component" value="Unassembled WGS sequence"/>
</dbReference>
<proteinExistence type="predicted"/>
<feature type="signal peptide" evidence="1">
    <location>
        <begin position="1"/>
        <end position="18"/>
    </location>
</feature>
<comment type="caution">
    <text evidence="2">The sequence shown here is derived from an EMBL/GenBank/DDBJ whole genome shotgun (WGS) entry which is preliminary data.</text>
</comment>
<dbReference type="AlphaFoldDB" id="A0AAW7SW86"/>